<gene>
    <name evidence="9" type="primary">radB</name>
    <name evidence="11" type="ORF">PFDSM3638_00025</name>
</gene>
<dbReference type="GO" id="GO:0003684">
    <property type="term" value="F:damaged DNA binding"/>
    <property type="evidence" value="ECO:0007669"/>
    <property type="project" value="UniProtKB-UniRule"/>
</dbReference>
<feature type="domain" description="RecA family profile 1" evidence="10">
    <location>
        <begin position="3"/>
        <end position="158"/>
    </location>
</feature>
<dbReference type="GO" id="GO:0140664">
    <property type="term" value="F:ATP-dependent DNA damage sensor activity"/>
    <property type="evidence" value="ECO:0007669"/>
    <property type="project" value="InterPro"/>
</dbReference>
<dbReference type="HAMAP" id="MF_00350">
    <property type="entry name" value="RadB"/>
    <property type="match status" value="1"/>
</dbReference>
<dbReference type="EMBL" id="CP023154">
    <property type="protein sequence ID" value="QEK77756.1"/>
    <property type="molecule type" value="Genomic_DNA"/>
</dbReference>
<name>A0A5C0XLI2_PYRFU</name>
<keyword evidence="3 9" id="KW-0547">Nucleotide-binding</keyword>
<evidence type="ECO:0000256" key="9">
    <source>
        <dbReference type="HAMAP-Rule" id="MF_00350"/>
    </source>
</evidence>
<evidence type="ECO:0000256" key="3">
    <source>
        <dbReference type="ARBA" id="ARBA00022741"/>
    </source>
</evidence>
<dbReference type="PRINTS" id="PR01874">
    <property type="entry name" value="DNAREPAIRADA"/>
</dbReference>
<evidence type="ECO:0000256" key="1">
    <source>
        <dbReference type="ARBA" id="ARBA00006876"/>
    </source>
</evidence>
<dbReference type="InterPro" id="IPR027417">
    <property type="entry name" value="P-loop_NTPase"/>
</dbReference>
<dbReference type="GO" id="GO:0006310">
    <property type="term" value="P:DNA recombination"/>
    <property type="evidence" value="ECO:0007669"/>
    <property type="project" value="UniProtKB-UniRule"/>
</dbReference>
<evidence type="ECO:0000256" key="7">
    <source>
        <dbReference type="ARBA" id="ARBA00023172"/>
    </source>
</evidence>
<reference evidence="11 12" key="1">
    <citation type="submission" date="2017-08" db="EMBL/GenBank/DDBJ databases">
        <title>Resequencing and Reannotation of the genome of Pyrococcus furiosus type strain DSM3638.</title>
        <authorList>
            <person name="Reichelt R.M."/>
            <person name="Bunk B."/>
        </authorList>
    </citation>
    <scope>NUCLEOTIDE SEQUENCE [LARGE SCALE GENOMIC DNA]</scope>
    <source>
        <strain evidence="11 12">DSM 3638</strain>
    </source>
</reference>
<evidence type="ECO:0000256" key="8">
    <source>
        <dbReference type="ARBA" id="ARBA00024641"/>
    </source>
</evidence>
<dbReference type="GeneID" id="13301090"/>
<dbReference type="Gene3D" id="3.40.50.300">
    <property type="entry name" value="P-loop containing nucleotide triphosphate hydrolases"/>
    <property type="match status" value="1"/>
</dbReference>
<dbReference type="PIRSF" id="PIRSF003336">
    <property type="entry name" value="RadB"/>
    <property type="match status" value="1"/>
</dbReference>
<evidence type="ECO:0000313" key="11">
    <source>
        <dbReference type="EMBL" id="QEK77756.1"/>
    </source>
</evidence>
<dbReference type="InterPro" id="IPR003593">
    <property type="entry name" value="AAA+_ATPase"/>
</dbReference>
<dbReference type="PANTHER" id="PTHR22942:SF47">
    <property type="entry name" value="DNA REPAIR AND RECOMBINATION PROTEIN RADB"/>
    <property type="match status" value="1"/>
</dbReference>
<dbReference type="RefSeq" id="WP_014835496.1">
    <property type="nucleotide sequence ID" value="NC_003413.1"/>
</dbReference>
<evidence type="ECO:0000256" key="2">
    <source>
        <dbReference type="ARBA" id="ARBA00018143"/>
    </source>
</evidence>
<keyword evidence="6 9" id="KW-0238">DNA-binding</keyword>
<dbReference type="SMR" id="A0A5C0XLI2"/>
<dbReference type="Proteomes" id="UP000324354">
    <property type="component" value="Chromosome"/>
</dbReference>
<comment type="similarity">
    <text evidence="1 9">Belongs to the eukaryotic RecA-like protein family. RadB subfamily.</text>
</comment>
<dbReference type="AlphaFoldDB" id="A0A5C0XLI2"/>
<dbReference type="PANTHER" id="PTHR22942">
    <property type="entry name" value="RECA/RAD51/RADA DNA STRAND-PAIRING FAMILY MEMBER"/>
    <property type="match status" value="1"/>
</dbReference>
<dbReference type="InterPro" id="IPR013632">
    <property type="entry name" value="Rad51_C"/>
</dbReference>
<protein>
    <recommendedName>
        <fullName evidence="2 9">DNA repair and recombination protein RadB</fullName>
    </recommendedName>
</protein>
<dbReference type="GO" id="GO:0005524">
    <property type="term" value="F:ATP binding"/>
    <property type="evidence" value="ECO:0007669"/>
    <property type="project" value="UniProtKB-UniRule"/>
</dbReference>
<dbReference type="GO" id="GO:0006281">
    <property type="term" value="P:DNA repair"/>
    <property type="evidence" value="ECO:0007669"/>
    <property type="project" value="UniProtKB-UniRule"/>
</dbReference>
<dbReference type="PROSITE" id="PS50162">
    <property type="entry name" value="RECA_2"/>
    <property type="match status" value="1"/>
</dbReference>
<sequence length="225" mass="25339">MLNTELLTTGVKGLDELLGGGVAKGVILQVYGPFATGKTTFAMQVGLLNEGKVAYVDTEGGFSPERLAQMAESRNLDVEKALEKFVIFEPMDLNEQRQVIARLKNIVNEKFSLVVVDSFTAHYRAEGSREYGELSKQLQVLQWIARRKNVAVIVVNQVYYDSNSGILKPIAEHTLGYKTKDILRFERLRVGVRIAVLERHRFRPEGGMVYFKITDKGLEDVKNED</sequence>
<dbReference type="OrthoDB" id="17644at2157"/>
<dbReference type="Pfam" id="PF08423">
    <property type="entry name" value="Rad51"/>
    <property type="match status" value="1"/>
</dbReference>
<dbReference type="SMART" id="SM00382">
    <property type="entry name" value="AAA"/>
    <property type="match status" value="1"/>
</dbReference>
<dbReference type="NCBIfam" id="TIGR02237">
    <property type="entry name" value="recomb_radB"/>
    <property type="match status" value="1"/>
</dbReference>
<evidence type="ECO:0000259" key="10">
    <source>
        <dbReference type="PROSITE" id="PS50162"/>
    </source>
</evidence>
<dbReference type="InterPro" id="IPR020588">
    <property type="entry name" value="RecA_ATP-bd"/>
</dbReference>
<keyword evidence="7 9" id="KW-0233">DNA recombination</keyword>
<evidence type="ECO:0000256" key="4">
    <source>
        <dbReference type="ARBA" id="ARBA00022763"/>
    </source>
</evidence>
<evidence type="ECO:0000256" key="6">
    <source>
        <dbReference type="ARBA" id="ARBA00023125"/>
    </source>
</evidence>
<dbReference type="InterPro" id="IPR011939">
    <property type="entry name" value="DNA_repair_and_recomb_RadB"/>
</dbReference>
<dbReference type="SUPFAM" id="SSF52540">
    <property type="entry name" value="P-loop containing nucleoside triphosphate hydrolases"/>
    <property type="match status" value="1"/>
</dbReference>
<keyword evidence="4 9" id="KW-0227">DNA damage</keyword>
<keyword evidence="5 9" id="KW-0067">ATP-binding</keyword>
<accession>A0A5C0XLI2</accession>
<comment type="function">
    <text evidence="8 9">Involved in DNA repair and in homologous recombination. May regulate the cleavage reactions of the branch-structured DNA. Has a very weak ATPase activity that is not stimulated by DNA. Binds DNA but does not promote DNA strands exchange.</text>
</comment>
<organism evidence="11 12">
    <name type="scientific">Pyrococcus furiosus (strain ATCC 43587 / DSM 3638 / JCM 8422 / Vc1)</name>
    <dbReference type="NCBI Taxonomy" id="186497"/>
    <lineage>
        <taxon>Archaea</taxon>
        <taxon>Methanobacteriati</taxon>
        <taxon>Methanobacteriota</taxon>
        <taxon>Thermococci</taxon>
        <taxon>Thermococcales</taxon>
        <taxon>Thermococcaceae</taxon>
        <taxon>Pyrococcus</taxon>
    </lineage>
</organism>
<evidence type="ECO:0000256" key="5">
    <source>
        <dbReference type="ARBA" id="ARBA00022840"/>
    </source>
</evidence>
<proteinExistence type="inferred from homology"/>
<evidence type="ECO:0000313" key="12">
    <source>
        <dbReference type="Proteomes" id="UP000324354"/>
    </source>
</evidence>